<protein>
    <submittedName>
        <fullName evidence="3">Mate efflux family protein</fullName>
    </submittedName>
</protein>
<keyword evidence="2" id="KW-0732">Signal</keyword>
<evidence type="ECO:0000313" key="3">
    <source>
        <dbReference type="EMBL" id="CAB9522796.1"/>
    </source>
</evidence>
<reference evidence="3" key="1">
    <citation type="submission" date="2020-06" db="EMBL/GenBank/DDBJ databases">
        <authorList>
            <consortium name="Plant Systems Biology data submission"/>
        </authorList>
    </citation>
    <scope>NUCLEOTIDE SEQUENCE</scope>
    <source>
        <strain evidence="3">D6</strain>
    </source>
</reference>
<dbReference type="AlphaFoldDB" id="A0A9N8ENX8"/>
<feature type="chain" id="PRO_5040309950" evidence="2">
    <location>
        <begin position="26"/>
        <end position="157"/>
    </location>
</feature>
<feature type="compositionally biased region" description="Basic and acidic residues" evidence="1">
    <location>
        <begin position="51"/>
        <end position="78"/>
    </location>
</feature>
<evidence type="ECO:0000313" key="4">
    <source>
        <dbReference type="Proteomes" id="UP001153069"/>
    </source>
</evidence>
<keyword evidence="4" id="KW-1185">Reference proteome</keyword>
<evidence type="ECO:0000256" key="2">
    <source>
        <dbReference type="SAM" id="SignalP"/>
    </source>
</evidence>
<dbReference type="OrthoDB" id="423427at2759"/>
<feature type="signal peptide" evidence="2">
    <location>
        <begin position="1"/>
        <end position="25"/>
    </location>
</feature>
<dbReference type="Proteomes" id="UP001153069">
    <property type="component" value="Unassembled WGS sequence"/>
</dbReference>
<dbReference type="EMBL" id="CAICTM010001339">
    <property type="protein sequence ID" value="CAB9522796.1"/>
    <property type="molecule type" value="Genomic_DNA"/>
</dbReference>
<sequence>MTYKPSTTIVLALLLSLSVAVLGSALPHPTQFPCPRRTFSTQNTRYPVAKSSRDDVLGNDDNKENSQEDGVADPKETIRGGASTVSLPAKPPADPTFGDIRKFALPCLALWVSGPLLSLVDTSFVGLSGSAAESAKQLAALGPATTFLMVLPTCLPF</sequence>
<comment type="caution">
    <text evidence="3">The sequence shown here is derived from an EMBL/GenBank/DDBJ whole genome shotgun (WGS) entry which is preliminary data.</text>
</comment>
<name>A0A9N8ENX8_9STRA</name>
<gene>
    <name evidence="3" type="ORF">SEMRO_1341_G264510.1</name>
</gene>
<accession>A0A9N8ENX8</accession>
<evidence type="ECO:0000256" key="1">
    <source>
        <dbReference type="SAM" id="MobiDB-lite"/>
    </source>
</evidence>
<proteinExistence type="predicted"/>
<organism evidence="3 4">
    <name type="scientific">Seminavis robusta</name>
    <dbReference type="NCBI Taxonomy" id="568900"/>
    <lineage>
        <taxon>Eukaryota</taxon>
        <taxon>Sar</taxon>
        <taxon>Stramenopiles</taxon>
        <taxon>Ochrophyta</taxon>
        <taxon>Bacillariophyta</taxon>
        <taxon>Bacillariophyceae</taxon>
        <taxon>Bacillariophycidae</taxon>
        <taxon>Naviculales</taxon>
        <taxon>Naviculaceae</taxon>
        <taxon>Seminavis</taxon>
    </lineage>
</organism>
<feature type="region of interest" description="Disordered" evidence="1">
    <location>
        <begin position="32"/>
        <end position="90"/>
    </location>
</feature>